<dbReference type="InterPro" id="IPR036259">
    <property type="entry name" value="MFS_trans_sf"/>
</dbReference>
<dbReference type="GO" id="GO:0098717">
    <property type="term" value="P:pantothenate import across plasma membrane"/>
    <property type="evidence" value="ECO:0007669"/>
    <property type="project" value="TreeGrafter"/>
</dbReference>
<dbReference type="AlphaFoldDB" id="A0AAV5GYV3"/>
<keyword evidence="3 7" id="KW-0812">Transmembrane</keyword>
<organism evidence="8 9">
    <name type="scientific">Rhodotorula paludigena</name>
    <dbReference type="NCBI Taxonomy" id="86838"/>
    <lineage>
        <taxon>Eukaryota</taxon>
        <taxon>Fungi</taxon>
        <taxon>Dikarya</taxon>
        <taxon>Basidiomycota</taxon>
        <taxon>Pucciniomycotina</taxon>
        <taxon>Microbotryomycetes</taxon>
        <taxon>Sporidiobolales</taxon>
        <taxon>Sporidiobolaceae</taxon>
        <taxon>Rhodotorula</taxon>
    </lineage>
</organism>
<dbReference type="GO" id="GO:0005886">
    <property type="term" value="C:plasma membrane"/>
    <property type="evidence" value="ECO:0007669"/>
    <property type="project" value="TreeGrafter"/>
</dbReference>
<feature type="transmembrane region" description="Helical" evidence="7">
    <location>
        <begin position="371"/>
        <end position="388"/>
    </location>
</feature>
<reference evidence="8 9" key="1">
    <citation type="submission" date="2021-12" db="EMBL/GenBank/DDBJ databases">
        <title>High titer production of polyol ester of fatty acids by Rhodotorula paludigena BS15 towards product separation-free biomass refinery.</title>
        <authorList>
            <person name="Mano J."/>
            <person name="Ono H."/>
            <person name="Tanaka T."/>
            <person name="Naito K."/>
            <person name="Sushida H."/>
            <person name="Ike M."/>
            <person name="Tokuyasu K."/>
            <person name="Kitaoka M."/>
        </authorList>
    </citation>
    <scope>NUCLEOTIDE SEQUENCE [LARGE SCALE GENOMIC DNA]</scope>
    <source>
        <strain evidence="8 9">BS15</strain>
    </source>
</reference>
<evidence type="ECO:0000256" key="2">
    <source>
        <dbReference type="ARBA" id="ARBA00022448"/>
    </source>
</evidence>
<dbReference type="Gene3D" id="1.20.1250.20">
    <property type="entry name" value="MFS general substrate transporter like domains"/>
    <property type="match status" value="1"/>
</dbReference>
<dbReference type="EMBL" id="BQKY01000014">
    <property type="protein sequence ID" value="GJN93683.1"/>
    <property type="molecule type" value="Genomic_DNA"/>
</dbReference>
<feature type="transmembrane region" description="Helical" evidence="7">
    <location>
        <begin position="306"/>
        <end position="325"/>
    </location>
</feature>
<dbReference type="Proteomes" id="UP001342314">
    <property type="component" value="Unassembled WGS sequence"/>
</dbReference>
<dbReference type="PANTHER" id="PTHR43791:SF4">
    <property type="entry name" value="PANTOTHENATE TRANSPORTER FEN2"/>
    <property type="match status" value="1"/>
</dbReference>
<dbReference type="SUPFAM" id="SSF103473">
    <property type="entry name" value="MFS general substrate transporter"/>
    <property type="match status" value="1"/>
</dbReference>
<comment type="caution">
    <text evidence="8">The sequence shown here is derived from an EMBL/GenBank/DDBJ whole genome shotgun (WGS) entry which is preliminary data.</text>
</comment>
<keyword evidence="9" id="KW-1185">Reference proteome</keyword>
<evidence type="ECO:0000256" key="5">
    <source>
        <dbReference type="ARBA" id="ARBA00023136"/>
    </source>
</evidence>
<protein>
    <recommendedName>
        <fullName evidence="10">MFS general substrate transporter</fullName>
    </recommendedName>
</protein>
<comment type="subcellular location">
    <subcellularLocation>
        <location evidence="1">Membrane</location>
        <topology evidence="1">Multi-pass membrane protein</topology>
    </subcellularLocation>
</comment>
<evidence type="ECO:0000256" key="1">
    <source>
        <dbReference type="ARBA" id="ARBA00004141"/>
    </source>
</evidence>
<dbReference type="GO" id="GO:0015233">
    <property type="term" value="F:pantothenate transmembrane transporter activity"/>
    <property type="evidence" value="ECO:0007669"/>
    <property type="project" value="TreeGrafter"/>
</dbReference>
<dbReference type="Pfam" id="PF07690">
    <property type="entry name" value="MFS_1"/>
    <property type="match status" value="1"/>
</dbReference>
<evidence type="ECO:0000256" key="6">
    <source>
        <dbReference type="SAM" id="MobiDB-lite"/>
    </source>
</evidence>
<evidence type="ECO:0000256" key="3">
    <source>
        <dbReference type="ARBA" id="ARBA00022692"/>
    </source>
</evidence>
<feature type="region of interest" description="Disordered" evidence="6">
    <location>
        <begin position="460"/>
        <end position="508"/>
    </location>
</feature>
<feature type="transmembrane region" description="Helical" evidence="7">
    <location>
        <begin position="97"/>
        <end position="116"/>
    </location>
</feature>
<proteinExistence type="predicted"/>
<dbReference type="PANTHER" id="PTHR43791">
    <property type="entry name" value="PERMEASE-RELATED"/>
    <property type="match status" value="1"/>
</dbReference>
<feature type="transmembrane region" description="Helical" evidence="7">
    <location>
        <begin position="408"/>
        <end position="425"/>
    </location>
</feature>
<evidence type="ECO:0000256" key="7">
    <source>
        <dbReference type="SAM" id="Phobius"/>
    </source>
</evidence>
<evidence type="ECO:0008006" key="10">
    <source>
        <dbReference type="Google" id="ProtNLM"/>
    </source>
</evidence>
<keyword evidence="5 7" id="KW-0472">Membrane</keyword>
<evidence type="ECO:0000313" key="8">
    <source>
        <dbReference type="EMBL" id="GJN93683.1"/>
    </source>
</evidence>
<keyword evidence="2" id="KW-0813">Transport</keyword>
<dbReference type="InterPro" id="IPR011701">
    <property type="entry name" value="MFS"/>
</dbReference>
<keyword evidence="4 7" id="KW-1133">Transmembrane helix</keyword>
<sequence length="508" mass="56104">MSRLARLRALIWPEPQDRLERTLLRKADWLILSYLCLTFCVNYLDRVNYYNAYISGMREDLAMTGRDYNKVIAFFTAGFAVAQIPQNMLLLVVPPRILFPLNGVIWGGLTMVSAAATKVQHLYVIKFFQGMAEASTFVGAHYILGSWYKPQEIGKRTAIFACSSHAATLFSGSLQAIPIALYGAFVFPDTPANTRSRFFTPEERALAMARLGPREKTRFDWTLVRRVLSRWEAWLLSLIWIANGALESFGSWGIMGLWMKAQMTAAGRPLYTITQLNHYPLATSGVAILSLLIVSCWTDNRTQDRWVANIVIALSALVSATLVLVNGLHPGRLPRGALFFAFYFSGITFAGQSTNFSWANELFADDEQARGIALAMMNVLCYAFNAWFQVEYWKASSTPAFTQGSSLMLAFVPLMLVFTGAARFLQVRDQRRSAACLSSSSMKHADGEADVAIAASLSSASGLGGAGRSKASLRPSTGTTEDSVALEEEQDKPEGEPLRGSLNQLPIL</sequence>
<gene>
    <name evidence="8" type="ORF">Rhopal_006740-T1</name>
</gene>
<accession>A0AAV5GYV3</accession>
<feature type="transmembrane region" description="Helical" evidence="7">
    <location>
        <begin position="233"/>
        <end position="259"/>
    </location>
</feature>
<evidence type="ECO:0000256" key="4">
    <source>
        <dbReference type="ARBA" id="ARBA00022989"/>
    </source>
</evidence>
<feature type="transmembrane region" description="Helical" evidence="7">
    <location>
        <begin position="337"/>
        <end position="359"/>
    </location>
</feature>
<evidence type="ECO:0000313" key="9">
    <source>
        <dbReference type="Proteomes" id="UP001342314"/>
    </source>
</evidence>
<feature type="transmembrane region" description="Helical" evidence="7">
    <location>
        <begin position="68"/>
        <end position="85"/>
    </location>
</feature>
<feature type="transmembrane region" description="Helical" evidence="7">
    <location>
        <begin position="279"/>
        <end position="297"/>
    </location>
</feature>
<name>A0AAV5GYV3_9BASI</name>